<dbReference type="AlphaFoldDB" id="A0A420BL49"/>
<dbReference type="InterPro" id="IPR025388">
    <property type="entry name" value="Alginate_export_dom"/>
</dbReference>
<evidence type="ECO:0000313" key="3">
    <source>
        <dbReference type="Proteomes" id="UP000286246"/>
    </source>
</evidence>
<feature type="domain" description="Alginate export" evidence="1">
    <location>
        <begin position="66"/>
        <end position="439"/>
    </location>
</feature>
<evidence type="ECO:0000313" key="2">
    <source>
        <dbReference type="EMBL" id="RKE57306.1"/>
    </source>
</evidence>
<reference evidence="2 3" key="1">
    <citation type="submission" date="2018-09" db="EMBL/GenBank/DDBJ databases">
        <title>Genomic Encyclopedia of Type Strains, Phase III (KMG-III): the genomes of soil and plant-associated and newly described type strains.</title>
        <authorList>
            <person name="Whitman W."/>
        </authorList>
    </citation>
    <scope>NUCLEOTIDE SEQUENCE [LARGE SCALE GENOMIC DNA]</scope>
    <source>
        <strain evidence="2 3">CECT 7938</strain>
    </source>
</reference>
<dbReference type="Proteomes" id="UP000286246">
    <property type="component" value="Unassembled WGS sequence"/>
</dbReference>
<proteinExistence type="predicted"/>
<dbReference type="EMBL" id="RAPY01000001">
    <property type="protein sequence ID" value="RKE57306.1"/>
    <property type="molecule type" value="Genomic_DNA"/>
</dbReference>
<name>A0A420BL49_SPHD1</name>
<sequence length="454" mass="52146">MVHYLIPLIILLLSCCSISYAQVKDVFEFSLLRQNDNIDTLLQLANSQKNLYQRAKLLKLSQNTSLSFGGSWRYQMESFKNQRFVDIDNGNRIWLMNRFLFNSHLRFKNGEIYGELLSSCANGKNDLSPVDAEKMDINQLFIKYKITPSIKVGIGRENLKLGSGRVIDPREGPGVRRAFDMVQVKYSQDDLTVHAFFGATGSVQPEIFDNRYLDFKETLTAVYTTKKLDAVNNLDTYFMYQKDDDVNYSNISGNERRALLGARHFGSFGSVDFNNEIFFQFGSIADQRIRAWAIALQAEKKIKFGDRPATLGFKSNLISGDTDPDDKVNNTFDPFYPRGAYFGRVASFTPSNFIDLHPYINMNVNNFFFEVDYDIFWRYSVRDALYNPSMQVDYADLNDRRFIAYQIGTVMGYKPNNFINIELESNIVCPGTFLKESGRNRTMVHVVLGAEFSF</sequence>
<gene>
    <name evidence="2" type="ORF">DFQ12_2193</name>
</gene>
<dbReference type="RefSeq" id="WP_120258875.1">
    <property type="nucleotide sequence ID" value="NZ_RAPY01000001.1"/>
</dbReference>
<dbReference type="Pfam" id="PF13372">
    <property type="entry name" value="Alginate_exp"/>
    <property type="match status" value="1"/>
</dbReference>
<evidence type="ECO:0000259" key="1">
    <source>
        <dbReference type="Pfam" id="PF13372"/>
    </source>
</evidence>
<organism evidence="2 3">
    <name type="scientific">Sphingobacterium detergens</name>
    <dbReference type="NCBI Taxonomy" id="1145106"/>
    <lineage>
        <taxon>Bacteria</taxon>
        <taxon>Pseudomonadati</taxon>
        <taxon>Bacteroidota</taxon>
        <taxon>Sphingobacteriia</taxon>
        <taxon>Sphingobacteriales</taxon>
        <taxon>Sphingobacteriaceae</taxon>
        <taxon>Sphingobacterium</taxon>
    </lineage>
</organism>
<dbReference type="OrthoDB" id="311329at2"/>
<keyword evidence="3" id="KW-1185">Reference proteome</keyword>
<accession>A0A420BL49</accession>
<protein>
    <submittedName>
        <fullName evidence="2">Alginate export protein</fullName>
    </submittedName>
</protein>
<comment type="caution">
    <text evidence="2">The sequence shown here is derived from an EMBL/GenBank/DDBJ whole genome shotgun (WGS) entry which is preliminary data.</text>
</comment>